<dbReference type="RefSeq" id="WP_174194708.1">
    <property type="nucleotide sequence ID" value="NZ_JABULH010000005.1"/>
</dbReference>
<proteinExistence type="predicted"/>
<feature type="compositionally biased region" description="Basic and acidic residues" evidence="1">
    <location>
        <begin position="1"/>
        <end position="22"/>
    </location>
</feature>
<evidence type="ECO:0000313" key="3">
    <source>
        <dbReference type="Proteomes" id="UP000621447"/>
    </source>
</evidence>
<sequence>MTEPMRDDRPVHHDFRLQERDGGATASLPSTAARVEPFVAVRDALRAAWSPPRDTFVTEDLPMLLTRLNLVAPRDDRERARDADDR</sequence>
<protein>
    <submittedName>
        <fullName evidence="2">Uncharacterized protein</fullName>
    </submittedName>
</protein>
<reference evidence="2 3" key="1">
    <citation type="submission" date="2020-06" db="EMBL/GenBank/DDBJ databases">
        <title>Sphingomonas hominis sp. nov., a member of the Sphingomonas, isolated from the hair of a 22-year-old girl.</title>
        <authorList>
            <person name="Zhang D.-F."/>
            <person name="Cui X.-W."/>
        </authorList>
    </citation>
    <scope>NUCLEOTIDE SEQUENCE [LARGE SCALE GENOMIC DNA]</scope>
    <source>
        <strain evidence="2 3">HHU CXW</strain>
    </source>
</reference>
<comment type="caution">
    <text evidence="2">The sequence shown here is derived from an EMBL/GenBank/DDBJ whole genome shotgun (WGS) entry which is preliminary data.</text>
</comment>
<feature type="region of interest" description="Disordered" evidence="1">
    <location>
        <begin position="1"/>
        <end position="27"/>
    </location>
</feature>
<evidence type="ECO:0000313" key="2">
    <source>
        <dbReference type="EMBL" id="NTS66095.1"/>
    </source>
</evidence>
<organism evidence="2 3">
    <name type="scientific">Sphingomonas hominis</name>
    <dbReference type="NCBI Taxonomy" id="2741495"/>
    <lineage>
        <taxon>Bacteria</taxon>
        <taxon>Pseudomonadati</taxon>
        <taxon>Pseudomonadota</taxon>
        <taxon>Alphaproteobacteria</taxon>
        <taxon>Sphingomonadales</taxon>
        <taxon>Sphingomonadaceae</taxon>
        <taxon>Sphingomonas</taxon>
    </lineage>
</organism>
<name>A0ABX2JHK4_9SPHN</name>
<keyword evidence="3" id="KW-1185">Reference proteome</keyword>
<evidence type="ECO:0000256" key="1">
    <source>
        <dbReference type="SAM" id="MobiDB-lite"/>
    </source>
</evidence>
<dbReference type="EMBL" id="JABULH010000005">
    <property type="protein sequence ID" value="NTS66095.1"/>
    <property type="molecule type" value="Genomic_DNA"/>
</dbReference>
<gene>
    <name evidence="2" type="ORF">HRV97_13095</name>
</gene>
<dbReference type="Proteomes" id="UP000621447">
    <property type="component" value="Unassembled WGS sequence"/>
</dbReference>
<accession>A0ABX2JHK4</accession>